<evidence type="ECO:0000256" key="4">
    <source>
        <dbReference type="ARBA" id="ARBA00022630"/>
    </source>
</evidence>
<dbReference type="Gene3D" id="2.40.110.10">
    <property type="entry name" value="Butyryl-CoA Dehydrogenase, subunit A, domain 2"/>
    <property type="match status" value="1"/>
</dbReference>
<reference evidence="12 13" key="1">
    <citation type="submission" date="2017-02" db="EMBL/GenBank/DDBJ databases">
        <title>The new phylogeny of genus Mycobacterium.</title>
        <authorList>
            <person name="Tortoli E."/>
            <person name="Trovato A."/>
            <person name="Cirillo D.M."/>
        </authorList>
    </citation>
    <scope>NUCLEOTIDE SEQUENCE [LARGE SCALE GENOMIC DNA]</scope>
    <source>
        <strain evidence="12 13">DSM 45000</strain>
    </source>
</reference>
<sequence>MINFELPHEVCELRTRVAAFIDDVVLPVEPQVGARPFFEIVKELQAEARAAGLWCPFVPVEYGGMGLGHLANAVVQVEVGRAFSHLGAWAMNCMGPQDATMLTLIEHGTDEQKKRYLEPLVNGDIRVCFAMTERAAGADATGMQTAAVQRGPDWVLNGEKWFTSAASISQLALVMAKTDPDAPRHRQYTTFLVELPNPGFEIIRNIPVMGETDVPAFHGEVTMGHAEVRIRDLVVPDENILGGRGEGFAMGQHRLGYGRLRHGMWSVAKAQAALDMATARACERVTFGKRVADRQGIQWMLADCAEKLYITRLMILHLAYKMEHGHDLRIENSMAKTYIANMLIEVIDTALQIHGSLGYTHDLPLAAWLSEARMSRIVDGPDEVHRWTVGRNVVKAYEATGTTATAAGGELF</sequence>
<dbReference type="InterPro" id="IPR013786">
    <property type="entry name" value="AcylCoA_DH/ox_N"/>
</dbReference>
<dbReference type="FunFam" id="2.40.110.10:FF:000002">
    <property type="entry name" value="Acyl-CoA dehydrogenase fadE12"/>
    <property type="match status" value="1"/>
</dbReference>
<comment type="cofactor">
    <cofactor evidence="1 8">
        <name>FAD</name>
        <dbReference type="ChEBI" id="CHEBI:57692"/>
    </cofactor>
</comment>
<dbReference type="Pfam" id="PF00441">
    <property type="entry name" value="Acyl-CoA_dh_1"/>
    <property type="match status" value="1"/>
</dbReference>
<evidence type="ECO:0000313" key="13">
    <source>
        <dbReference type="Proteomes" id="UP000192513"/>
    </source>
</evidence>
<evidence type="ECO:0000256" key="5">
    <source>
        <dbReference type="ARBA" id="ARBA00022827"/>
    </source>
</evidence>
<dbReference type="GO" id="GO:0050660">
    <property type="term" value="F:flavin adenine dinucleotide binding"/>
    <property type="evidence" value="ECO:0007669"/>
    <property type="project" value="InterPro"/>
</dbReference>
<evidence type="ECO:0000256" key="2">
    <source>
        <dbReference type="ARBA" id="ARBA00009347"/>
    </source>
</evidence>
<accession>A0A1X0IEW0</accession>
<dbReference type="InterPro" id="IPR009075">
    <property type="entry name" value="AcylCo_DH/oxidase_C"/>
</dbReference>
<keyword evidence="4 8" id="KW-0285">Flavoprotein</keyword>
<dbReference type="Gene3D" id="1.10.540.10">
    <property type="entry name" value="Acyl-CoA dehydrogenase/oxidase, N-terminal domain"/>
    <property type="match status" value="1"/>
</dbReference>
<dbReference type="PANTHER" id="PTHR48083">
    <property type="entry name" value="MEDIUM-CHAIN SPECIFIC ACYL-COA DEHYDROGENASE, MITOCHONDRIAL-RELATED"/>
    <property type="match status" value="1"/>
</dbReference>
<dbReference type="RefSeq" id="WP_083169387.1">
    <property type="nucleotide sequence ID" value="NZ_AP022619.1"/>
</dbReference>
<dbReference type="InterPro" id="IPR009100">
    <property type="entry name" value="AcylCoA_DH/oxidase_NM_dom_sf"/>
</dbReference>
<dbReference type="STRING" id="590652.BST39_04160"/>
<dbReference type="InterPro" id="IPR006091">
    <property type="entry name" value="Acyl-CoA_Oxase/DH_mid-dom"/>
</dbReference>
<feature type="domain" description="Acyl-CoA dehydrogenase/oxidase N-terminal" evidence="11">
    <location>
        <begin position="12"/>
        <end position="124"/>
    </location>
</feature>
<dbReference type="InterPro" id="IPR037069">
    <property type="entry name" value="AcylCoA_DH/ox_N_sf"/>
</dbReference>
<feature type="domain" description="Acyl-CoA dehydrogenase/oxidase C-terminal" evidence="9">
    <location>
        <begin position="245"/>
        <end position="393"/>
    </location>
</feature>
<organism evidence="12 13">
    <name type="scientific">Mycobacterium paraseoulense</name>
    <dbReference type="NCBI Taxonomy" id="590652"/>
    <lineage>
        <taxon>Bacteria</taxon>
        <taxon>Bacillati</taxon>
        <taxon>Actinomycetota</taxon>
        <taxon>Actinomycetes</taxon>
        <taxon>Mycobacteriales</taxon>
        <taxon>Mycobacteriaceae</taxon>
        <taxon>Mycobacterium</taxon>
    </lineage>
</organism>
<dbReference type="AlphaFoldDB" id="A0A1X0IEW0"/>
<dbReference type="InterPro" id="IPR046373">
    <property type="entry name" value="Acyl-CoA_Oxase/DH_mid-dom_sf"/>
</dbReference>
<comment type="subunit">
    <text evidence="3">Homodimer.</text>
</comment>
<evidence type="ECO:0000259" key="11">
    <source>
        <dbReference type="Pfam" id="PF02771"/>
    </source>
</evidence>
<dbReference type="Proteomes" id="UP000192513">
    <property type="component" value="Unassembled WGS sequence"/>
</dbReference>
<feature type="domain" description="Acyl-CoA oxidase/dehydrogenase middle" evidence="10">
    <location>
        <begin position="128"/>
        <end position="215"/>
    </location>
</feature>
<name>A0A1X0IEW0_9MYCO</name>
<evidence type="ECO:0000256" key="3">
    <source>
        <dbReference type="ARBA" id="ARBA00011738"/>
    </source>
</evidence>
<dbReference type="Pfam" id="PF02771">
    <property type="entry name" value="Acyl-CoA_dh_N"/>
    <property type="match status" value="1"/>
</dbReference>
<keyword evidence="5 8" id="KW-0274">FAD</keyword>
<dbReference type="SUPFAM" id="SSF47203">
    <property type="entry name" value="Acyl-CoA dehydrogenase C-terminal domain-like"/>
    <property type="match status" value="1"/>
</dbReference>
<evidence type="ECO:0000256" key="6">
    <source>
        <dbReference type="ARBA" id="ARBA00023002"/>
    </source>
</evidence>
<dbReference type="Pfam" id="PF02770">
    <property type="entry name" value="Acyl-CoA_dh_M"/>
    <property type="match status" value="1"/>
</dbReference>
<dbReference type="SUPFAM" id="SSF56645">
    <property type="entry name" value="Acyl-CoA dehydrogenase NM domain-like"/>
    <property type="match status" value="1"/>
</dbReference>
<keyword evidence="6 8" id="KW-0560">Oxidoreductase</keyword>
<dbReference type="Gene3D" id="1.20.140.10">
    <property type="entry name" value="Butyryl-CoA Dehydrogenase, subunit A, domain 3"/>
    <property type="match status" value="1"/>
</dbReference>
<evidence type="ECO:0000256" key="8">
    <source>
        <dbReference type="RuleBase" id="RU362125"/>
    </source>
</evidence>
<comment type="similarity">
    <text evidence="2 8">Belongs to the acyl-CoA dehydrogenase family.</text>
</comment>
<comment type="caution">
    <text evidence="12">The sequence shown here is derived from an EMBL/GenBank/DDBJ whole genome shotgun (WGS) entry which is preliminary data.</text>
</comment>
<dbReference type="OrthoDB" id="8876745at2"/>
<protein>
    <submittedName>
        <fullName evidence="12">Acyl-CoA dehydrogenase</fullName>
    </submittedName>
</protein>
<evidence type="ECO:0000313" key="12">
    <source>
        <dbReference type="EMBL" id="ORB45425.1"/>
    </source>
</evidence>
<dbReference type="InterPro" id="IPR050741">
    <property type="entry name" value="Acyl-CoA_dehydrogenase"/>
</dbReference>
<evidence type="ECO:0000259" key="9">
    <source>
        <dbReference type="Pfam" id="PF00441"/>
    </source>
</evidence>
<evidence type="ECO:0000259" key="10">
    <source>
        <dbReference type="Pfam" id="PF02770"/>
    </source>
</evidence>
<dbReference type="InterPro" id="IPR036250">
    <property type="entry name" value="AcylCo_DH-like_C"/>
</dbReference>
<gene>
    <name evidence="12" type="ORF">BST39_04160</name>
</gene>
<dbReference type="PANTHER" id="PTHR48083:SF13">
    <property type="entry name" value="ACYL-COA DEHYDROGENASE FAMILY MEMBER 11"/>
    <property type="match status" value="1"/>
</dbReference>
<dbReference type="GO" id="GO:0005737">
    <property type="term" value="C:cytoplasm"/>
    <property type="evidence" value="ECO:0007669"/>
    <property type="project" value="TreeGrafter"/>
</dbReference>
<dbReference type="GO" id="GO:0033539">
    <property type="term" value="P:fatty acid beta-oxidation using acyl-CoA dehydrogenase"/>
    <property type="evidence" value="ECO:0007669"/>
    <property type="project" value="TreeGrafter"/>
</dbReference>
<comment type="catalytic activity">
    <reaction evidence="7">
        <text>a 2,3-saturated acyl-CoA + A = a 2,3-dehydroacyl-CoA + AH2</text>
        <dbReference type="Rhea" id="RHEA:48608"/>
        <dbReference type="ChEBI" id="CHEBI:13193"/>
        <dbReference type="ChEBI" id="CHEBI:17499"/>
        <dbReference type="ChEBI" id="CHEBI:60015"/>
        <dbReference type="ChEBI" id="CHEBI:65111"/>
    </reaction>
</comment>
<dbReference type="EMBL" id="MVIE01000004">
    <property type="protein sequence ID" value="ORB45425.1"/>
    <property type="molecule type" value="Genomic_DNA"/>
</dbReference>
<evidence type="ECO:0000256" key="1">
    <source>
        <dbReference type="ARBA" id="ARBA00001974"/>
    </source>
</evidence>
<evidence type="ECO:0000256" key="7">
    <source>
        <dbReference type="ARBA" id="ARBA00052546"/>
    </source>
</evidence>
<dbReference type="GO" id="GO:0003995">
    <property type="term" value="F:acyl-CoA dehydrogenase activity"/>
    <property type="evidence" value="ECO:0007669"/>
    <property type="project" value="TreeGrafter"/>
</dbReference>
<keyword evidence="13" id="KW-1185">Reference proteome</keyword>
<proteinExistence type="inferred from homology"/>